<sequence length="87" mass="9957">MIFLIVGFIALIVLIVLFLLPKGRYLLIIPPAVYVAIVLTGVLEKSNDPMYDVWEFKFAISQFIAIPLFVFTGLVVLVRLYWRKKAV</sequence>
<reference evidence="2 3" key="1">
    <citation type="submission" date="2019-08" db="EMBL/GenBank/DDBJ databases">
        <title>Bacillus genomes from the desert of Cuatro Cienegas, Coahuila.</title>
        <authorList>
            <person name="Olmedo-Alvarez G."/>
        </authorList>
    </citation>
    <scope>NUCLEOTIDE SEQUENCE [LARGE SCALE GENOMIC DNA]</scope>
    <source>
        <strain evidence="2 3">CH108_3D</strain>
    </source>
</reference>
<feature type="transmembrane region" description="Helical" evidence="1">
    <location>
        <begin position="63"/>
        <end position="82"/>
    </location>
</feature>
<protein>
    <submittedName>
        <fullName evidence="2">Uncharacterized protein</fullName>
    </submittedName>
</protein>
<evidence type="ECO:0000313" key="2">
    <source>
        <dbReference type="EMBL" id="TYS54767.1"/>
    </source>
</evidence>
<dbReference type="EMBL" id="VTEQ01000002">
    <property type="protein sequence ID" value="TYS54767.1"/>
    <property type="molecule type" value="Genomic_DNA"/>
</dbReference>
<evidence type="ECO:0000313" key="3">
    <source>
        <dbReference type="Proteomes" id="UP000322997"/>
    </source>
</evidence>
<gene>
    <name evidence="2" type="ORF">FZC83_07415</name>
</gene>
<keyword evidence="1" id="KW-1133">Transmembrane helix</keyword>
<dbReference type="AlphaFoldDB" id="A0A5D4RU18"/>
<accession>A0A5D4RU18</accession>
<dbReference type="RefSeq" id="WP_142126669.1">
    <property type="nucleotide sequence ID" value="NZ_JBNILK010000003.1"/>
</dbReference>
<feature type="transmembrane region" description="Helical" evidence="1">
    <location>
        <begin position="5"/>
        <end position="20"/>
    </location>
</feature>
<proteinExistence type="predicted"/>
<keyword evidence="1" id="KW-0472">Membrane</keyword>
<comment type="caution">
    <text evidence="2">The sequence shown here is derived from an EMBL/GenBank/DDBJ whole genome shotgun (WGS) entry which is preliminary data.</text>
</comment>
<feature type="transmembrane region" description="Helical" evidence="1">
    <location>
        <begin position="25"/>
        <end position="43"/>
    </location>
</feature>
<organism evidence="2 3">
    <name type="scientific">Rossellomorea marisflavi</name>
    <dbReference type="NCBI Taxonomy" id="189381"/>
    <lineage>
        <taxon>Bacteria</taxon>
        <taxon>Bacillati</taxon>
        <taxon>Bacillota</taxon>
        <taxon>Bacilli</taxon>
        <taxon>Bacillales</taxon>
        <taxon>Bacillaceae</taxon>
        <taxon>Rossellomorea</taxon>
    </lineage>
</organism>
<evidence type="ECO:0000256" key="1">
    <source>
        <dbReference type="SAM" id="Phobius"/>
    </source>
</evidence>
<name>A0A5D4RU18_9BACI</name>
<keyword evidence="1" id="KW-0812">Transmembrane</keyword>
<dbReference type="Proteomes" id="UP000322997">
    <property type="component" value="Unassembled WGS sequence"/>
</dbReference>